<evidence type="ECO:0000256" key="2">
    <source>
        <dbReference type="ARBA" id="ARBA00023125"/>
    </source>
</evidence>
<dbReference type="GO" id="GO:0005829">
    <property type="term" value="C:cytosol"/>
    <property type="evidence" value="ECO:0007669"/>
    <property type="project" value="TreeGrafter"/>
</dbReference>
<sequence length="186" mass="20430">MLTTLEDGDSAEVGIVGNEGLVGLPLLLDDDRDDLEAVVQGPGEGFQMSAEAFREALDRLPSLRRQLNRYALLHHGQVARTAACNACHHVEQRLARWLLMAHDRAENDTFTMTHEMLATMLAVRRAGVTVAAGTLQKAGLIRYSAGRITITDRDGLESASCECYGVVRRARDRLFGLGPGELPYQR</sequence>
<evidence type="ECO:0000259" key="4">
    <source>
        <dbReference type="PROSITE" id="PS51063"/>
    </source>
</evidence>
<dbReference type="Proteomes" id="UP000198925">
    <property type="component" value="Unassembled WGS sequence"/>
</dbReference>
<name>A0A1G6QZ05_9PROT</name>
<dbReference type="STRING" id="938405.SAMN02927895_04669"/>
<evidence type="ECO:0000256" key="1">
    <source>
        <dbReference type="ARBA" id="ARBA00023015"/>
    </source>
</evidence>
<keyword evidence="5" id="KW-0418">Kinase</keyword>
<reference evidence="5 6" key="1">
    <citation type="submission" date="2016-10" db="EMBL/GenBank/DDBJ databases">
        <authorList>
            <person name="de Groot N.N."/>
        </authorList>
    </citation>
    <scope>NUCLEOTIDE SEQUENCE [LARGE SCALE GENOMIC DNA]</scope>
    <source>
        <strain evidence="5 6">CPCC 100156</strain>
    </source>
</reference>
<dbReference type="PROSITE" id="PS51063">
    <property type="entry name" value="HTH_CRP_2"/>
    <property type="match status" value="1"/>
</dbReference>
<organism evidence="5 6">
    <name type="scientific">Belnapia rosea</name>
    <dbReference type="NCBI Taxonomy" id="938405"/>
    <lineage>
        <taxon>Bacteria</taxon>
        <taxon>Pseudomonadati</taxon>
        <taxon>Pseudomonadota</taxon>
        <taxon>Alphaproteobacteria</taxon>
        <taxon>Acetobacterales</taxon>
        <taxon>Roseomonadaceae</taxon>
        <taxon>Belnapia</taxon>
    </lineage>
</organism>
<dbReference type="PANTHER" id="PTHR24567:SF74">
    <property type="entry name" value="HTH-TYPE TRANSCRIPTIONAL REGULATOR ARCR"/>
    <property type="match status" value="1"/>
</dbReference>
<keyword evidence="6" id="KW-1185">Reference proteome</keyword>
<gene>
    <name evidence="5" type="ORF">SAMN04487779_1003242</name>
</gene>
<dbReference type="InterPro" id="IPR036390">
    <property type="entry name" value="WH_DNA-bd_sf"/>
</dbReference>
<keyword evidence="5" id="KW-0808">Transferase</keyword>
<proteinExistence type="predicted"/>
<dbReference type="EMBL" id="FMZX01000003">
    <property type="protein sequence ID" value="SDC97538.1"/>
    <property type="molecule type" value="Genomic_DNA"/>
</dbReference>
<dbReference type="InterPro" id="IPR014710">
    <property type="entry name" value="RmlC-like_jellyroll"/>
</dbReference>
<accession>A0A1G6QZ05</accession>
<dbReference type="InterPro" id="IPR012318">
    <property type="entry name" value="HTH_CRP"/>
</dbReference>
<evidence type="ECO:0000256" key="3">
    <source>
        <dbReference type="ARBA" id="ARBA00023163"/>
    </source>
</evidence>
<dbReference type="GO" id="GO:0003677">
    <property type="term" value="F:DNA binding"/>
    <property type="evidence" value="ECO:0007669"/>
    <property type="project" value="UniProtKB-KW"/>
</dbReference>
<dbReference type="GO" id="GO:0016301">
    <property type="term" value="F:kinase activity"/>
    <property type="evidence" value="ECO:0007669"/>
    <property type="project" value="UniProtKB-KW"/>
</dbReference>
<dbReference type="GO" id="GO:0003700">
    <property type="term" value="F:DNA-binding transcription factor activity"/>
    <property type="evidence" value="ECO:0007669"/>
    <property type="project" value="TreeGrafter"/>
</dbReference>
<dbReference type="Pfam" id="PF13545">
    <property type="entry name" value="HTH_Crp_2"/>
    <property type="match status" value="1"/>
</dbReference>
<dbReference type="SUPFAM" id="SSF51206">
    <property type="entry name" value="cAMP-binding domain-like"/>
    <property type="match status" value="1"/>
</dbReference>
<feature type="domain" description="HTH crp-type" evidence="4">
    <location>
        <begin position="88"/>
        <end position="154"/>
    </location>
</feature>
<dbReference type="PANTHER" id="PTHR24567">
    <property type="entry name" value="CRP FAMILY TRANSCRIPTIONAL REGULATORY PROTEIN"/>
    <property type="match status" value="1"/>
</dbReference>
<dbReference type="SUPFAM" id="SSF46785">
    <property type="entry name" value="Winged helix' DNA-binding domain"/>
    <property type="match status" value="1"/>
</dbReference>
<dbReference type="Gene3D" id="2.60.120.10">
    <property type="entry name" value="Jelly Rolls"/>
    <property type="match status" value="1"/>
</dbReference>
<keyword evidence="3" id="KW-0804">Transcription</keyword>
<keyword evidence="1" id="KW-0805">Transcription regulation</keyword>
<dbReference type="AlphaFoldDB" id="A0A1G6QZ05"/>
<dbReference type="InterPro" id="IPR050397">
    <property type="entry name" value="Env_Response_Regulators"/>
</dbReference>
<dbReference type="InterPro" id="IPR018490">
    <property type="entry name" value="cNMP-bd_dom_sf"/>
</dbReference>
<evidence type="ECO:0000313" key="5">
    <source>
        <dbReference type="EMBL" id="SDC97538.1"/>
    </source>
</evidence>
<keyword evidence="2" id="KW-0238">DNA-binding</keyword>
<evidence type="ECO:0000313" key="6">
    <source>
        <dbReference type="Proteomes" id="UP000198925"/>
    </source>
</evidence>
<protein>
    <submittedName>
        <fullName evidence="5">cAMP-binding domain of CRP or a regulatory subunit of cAMP-dependent protein kinases</fullName>
    </submittedName>
</protein>